<proteinExistence type="predicted"/>
<dbReference type="AlphaFoldDB" id="A0AAE0LHP0"/>
<keyword evidence="3" id="KW-1185">Reference proteome</keyword>
<evidence type="ECO:0000256" key="1">
    <source>
        <dbReference type="SAM" id="MobiDB-lite"/>
    </source>
</evidence>
<feature type="compositionally biased region" description="Polar residues" evidence="1">
    <location>
        <begin position="71"/>
        <end position="87"/>
    </location>
</feature>
<name>A0AAE0LHP0_9CHLO</name>
<dbReference type="EMBL" id="LGRX02001650">
    <property type="protein sequence ID" value="KAK3285751.1"/>
    <property type="molecule type" value="Genomic_DNA"/>
</dbReference>
<feature type="region of interest" description="Disordered" evidence="1">
    <location>
        <begin position="59"/>
        <end position="87"/>
    </location>
</feature>
<organism evidence="2 3">
    <name type="scientific">Cymbomonas tetramitiformis</name>
    <dbReference type="NCBI Taxonomy" id="36881"/>
    <lineage>
        <taxon>Eukaryota</taxon>
        <taxon>Viridiplantae</taxon>
        <taxon>Chlorophyta</taxon>
        <taxon>Pyramimonadophyceae</taxon>
        <taxon>Pyramimonadales</taxon>
        <taxon>Pyramimonadaceae</taxon>
        <taxon>Cymbomonas</taxon>
    </lineage>
</organism>
<sequence length="169" mass="18909">MPRWDRGSAEQANGILRVDASAGFNNRRGGVGDASLARHGGKRRVDQCLQTGSSYRFQKEYRKQKRAQRGWRQSSLLFGNPQSNGANSQLELPDDAQEGVRVRMDCQAVAVQLPFCSVNWQHQKFPIAVVGRQPRRIAKRILGRSPPDGCYFSGPRKVQRKEVGAGFRA</sequence>
<accession>A0AAE0LHP0</accession>
<evidence type="ECO:0000313" key="2">
    <source>
        <dbReference type="EMBL" id="KAK3285751.1"/>
    </source>
</evidence>
<dbReference type="Proteomes" id="UP001190700">
    <property type="component" value="Unassembled WGS sequence"/>
</dbReference>
<evidence type="ECO:0000313" key="3">
    <source>
        <dbReference type="Proteomes" id="UP001190700"/>
    </source>
</evidence>
<protein>
    <submittedName>
        <fullName evidence="2">Uncharacterized protein</fullName>
    </submittedName>
</protein>
<gene>
    <name evidence="2" type="ORF">CYMTET_6653</name>
</gene>
<reference evidence="2 3" key="1">
    <citation type="journal article" date="2015" name="Genome Biol. Evol.">
        <title>Comparative Genomics of a Bacterivorous Green Alga Reveals Evolutionary Causalities and Consequences of Phago-Mixotrophic Mode of Nutrition.</title>
        <authorList>
            <person name="Burns J.A."/>
            <person name="Paasch A."/>
            <person name="Narechania A."/>
            <person name="Kim E."/>
        </authorList>
    </citation>
    <scope>NUCLEOTIDE SEQUENCE [LARGE SCALE GENOMIC DNA]</scope>
    <source>
        <strain evidence="2 3">PLY_AMNH</strain>
    </source>
</reference>
<comment type="caution">
    <text evidence="2">The sequence shown here is derived from an EMBL/GenBank/DDBJ whole genome shotgun (WGS) entry which is preliminary data.</text>
</comment>